<keyword evidence="1" id="KW-0547">Nucleotide-binding</keyword>
<dbReference type="PANTHER" id="PTHR30258">
    <property type="entry name" value="TYPE II SECRETION SYSTEM PROTEIN GSPE-RELATED"/>
    <property type="match status" value="1"/>
</dbReference>
<dbReference type="Gene3D" id="3.30.300.160">
    <property type="entry name" value="Type II secretion system, protein E, N-terminal domain"/>
    <property type="match status" value="1"/>
</dbReference>
<keyword evidence="2" id="KW-0067">ATP-binding</keyword>
<evidence type="ECO:0000259" key="4">
    <source>
        <dbReference type="PROSITE" id="PS00662"/>
    </source>
</evidence>
<protein>
    <submittedName>
        <fullName evidence="5">Unannotated protein</fullName>
    </submittedName>
</protein>
<dbReference type="AlphaFoldDB" id="A0A6J7NQA3"/>
<evidence type="ECO:0000256" key="2">
    <source>
        <dbReference type="ARBA" id="ARBA00022840"/>
    </source>
</evidence>
<dbReference type="GO" id="GO:0005524">
    <property type="term" value="F:ATP binding"/>
    <property type="evidence" value="ECO:0007669"/>
    <property type="project" value="UniProtKB-KW"/>
</dbReference>
<dbReference type="Pfam" id="PF00437">
    <property type="entry name" value="T2SSE"/>
    <property type="match status" value="1"/>
</dbReference>
<dbReference type="Gene3D" id="3.40.50.300">
    <property type="entry name" value="P-loop containing nucleotide triphosphate hydrolases"/>
    <property type="match status" value="1"/>
</dbReference>
<dbReference type="PROSITE" id="PS00662">
    <property type="entry name" value="T2SP_E"/>
    <property type="match status" value="1"/>
</dbReference>
<feature type="domain" description="Bacterial type II secretion system protein E" evidence="4">
    <location>
        <begin position="346"/>
        <end position="360"/>
    </location>
</feature>
<evidence type="ECO:0000256" key="1">
    <source>
        <dbReference type="ARBA" id="ARBA00022741"/>
    </source>
</evidence>
<dbReference type="InterPro" id="IPR027417">
    <property type="entry name" value="P-loop_NTPase"/>
</dbReference>
<accession>A0A6J7NQA3</accession>
<dbReference type="InterPro" id="IPR007831">
    <property type="entry name" value="T2SS_GspE_N"/>
</dbReference>
<dbReference type="InterPro" id="IPR001482">
    <property type="entry name" value="T2SS/T4SS_dom"/>
</dbReference>
<dbReference type="CDD" id="cd01129">
    <property type="entry name" value="PulE-GspE-like"/>
    <property type="match status" value="1"/>
</dbReference>
<reference evidence="5" key="1">
    <citation type="submission" date="2020-05" db="EMBL/GenBank/DDBJ databases">
        <authorList>
            <person name="Chiriac C."/>
            <person name="Salcher M."/>
            <person name="Ghai R."/>
            <person name="Kavagutti S V."/>
        </authorList>
    </citation>
    <scope>NUCLEOTIDE SEQUENCE</scope>
</reference>
<dbReference type="GO" id="GO:0016887">
    <property type="term" value="F:ATP hydrolysis activity"/>
    <property type="evidence" value="ECO:0007669"/>
    <property type="project" value="TreeGrafter"/>
</dbReference>
<dbReference type="EMBL" id="CAFBON010000141">
    <property type="protein sequence ID" value="CAB4994778.1"/>
    <property type="molecule type" value="Genomic_DNA"/>
</dbReference>
<dbReference type="SUPFAM" id="SSF160246">
    <property type="entry name" value="EspE N-terminal domain-like"/>
    <property type="match status" value="1"/>
</dbReference>
<sequence>MRRGRALDAAPGAGAGAPGAATGVGTALLVDLDEFVELSRRRPTPEALALVAADIAREHRFLPLSVADGIAVVVAADPSDVGARAAIARLAVTRVERHRADRADVEHGLNVHYRIVSADDEQVRQFWAEASPQTSTTVAAVADAPIIQLVNRIITQAHRDRSSDIHIEPTDGRLRVRYRVDGALREVLSLPLTVGPELVSRLKVMADMDIVERRRPQDGQFQATVDGHGLDVRVATGATIWGETAVLRLLDKSRSLKALADLGMPDETRARYLSIIHRPYGMIVCSGPTGAGKTTTLYATLAEINRDELNVMTIEDPVEYVFPAANQMQINLQADITFASGLKTILRQDPDVILVGEIRDHETARIAVQSSLTGHLVMSSIHATDATSALYRFVDMGIEPFLVATSLVGVVGQRLVRRVCTSCADTYVPSDAEMSDYAALGGPTKTEFVRGGGCEHCAGTGFRGRIAVYEVMEVTEEIGQLVVARTAPHEVREAAVAQGMRPMRVEAAHLIANNLTTSDEVHRNVFIAGSTYVPETATRKSTRHAPKPLKVPKGTKDQ</sequence>
<evidence type="ECO:0000313" key="5">
    <source>
        <dbReference type="EMBL" id="CAB4994778.1"/>
    </source>
</evidence>
<dbReference type="Gene3D" id="3.30.450.90">
    <property type="match status" value="1"/>
</dbReference>
<organism evidence="5">
    <name type="scientific">freshwater metagenome</name>
    <dbReference type="NCBI Taxonomy" id="449393"/>
    <lineage>
        <taxon>unclassified sequences</taxon>
        <taxon>metagenomes</taxon>
        <taxon>ecological metagenomes</taxon>
    </lineage>
</organism>
<dbReference type="Pfam" id="PF05157">
    <property type="entry name" value="MshEN"/>
    <property type="match status" value="1"/>
</dbReference>
<evidence type="ECO:0000256" key="3">
    <source>
        <dbReference type="SAM" id="MobiDB-lite"/>
    </source>
</evidence>
<name>A0A6J7NQA3_9ZZZZ</name>
<gene>
    <name evidence="5" type="ORF">UFOPK3954_01392</name>
</gene>
<dbReference type="GO" id="GO:0005886">
    <property type="term" value="C:plasma membrane"/>
    <property type="evidence" value="ECO:0007669"/>
    <property type="project" value="TreeGrafter"/>
</dbReference>
<dbReference type="PANTHER" id="PTHR30258:SF2">
    <property type="entry name" value="COMG OPERON PROTEIN 1"/>
    <property type="match status" value="1"/>
</dbReference>
<dbReference type="SUPFAM" id="SSF52540">
    <property type="entry name" value="P-loop containing nucleoside triphosphate hydrolases"/>
    <property type="match status" value="1"/>
</dbReference>
<proteinExistence type="predicted"/>
<feature type="region of interest" description="Disordered" evidence="3">
    <location>
        <begin position="536"/>
        <end position="558"/>
    </location>
</feature>
<dbReference type="InterPro" id="IPR037257">
    <property type="entry name" value="T2SS_E_N_sf"/>
</dbReference>